<gene>
    <name evidence="1" type="ORF">ITX44_14010</name>
</gene>
<protein>
    <submittedName>
        <fullName evidence="1">DUF488 family protein</fullName>
    </submittedName>
</protein>
<dbReference type="PANTHER" id="PTHR36849:SF1">
    <property type="entry name" value="CYTOPLASMIC PROTEIN"/>
    <property type="match status" value="1"/>
</dbReference>
<dbReference type="InterPro" id="IPR052552">
    <property type="entry name" value="YeaO-like"/>
</dbReference>
<reference evidence="1 2" key="1">
    <citation type="submission" date="2021-01" db="EMBL/GenBank/DDBJ databases">
        <title>Streptomyces acididurans sp. nov., isolated from a peat swamp forest soil.</title>
        <authorList>
            <person name="Chantavorakit T."/>
            <person name="Duangmal K."/>
        </authorList>
    </citation>
    <scope>NUCLEOTIDE SEQUENCE [LARGE SCALE GENOMIC DNA]</scope>
    <source>
        <strain evidence="1 2">KK5PA1</strain>
    </source>
</reference>
<keyword evidence="2" id="KW-1185">Reference proteome</keyword>
<dbReference type="EMBL" id="JADKYB010000006">
    <property type="protein sequence ID" value="MBM9505647.1"/>
    <property type="molecule type" value="Genomic_DNA"/>
</dbReference>
<dbReference type="PANTHER" id="PTHR36849">
    <property type="entry name" value="CYTOPLASMIC PROTEIN-RELATED"/>
    <property type="match status" value="1"/>
</dbReference>
<sequence length="124" mass="14259">MPGKAAQTHFRVRRAYDDPAPDDGVRVLVDRLWPRGLAKERAEVDEWPKELTPSDELRRWYHAHPEEYDEFASRYRVELTDPGMAEATGRLREEAAHGPVTLLTAVKDPELSHVPVLLDHLRGR</sequence>
<dbReference type="Proteomes" id="UP000749040">
    <property type="component" value="Unassembled WGS sequence"/>
</dbReference>
<organism evidence="1 2">
    <name type="scientific">Actinacidiphila acididurans</name>
    <dbReference type="NCBI Taxonomy" id="2784346"/>
    <lineage>
        <taxon>Bacteria</taxon>
        <taxon>Bacillati</taxon>
        <taxon>Actinomycetota</taxon>
        <taxon>Actinomycetes</taxon>
        <taxon>Kitasatosporales</taxon>
        <taxon>Streptomycetaceae</taxon>
        <taxon>Actinacidiphila</taxon>
    </lineage>
</organism>
<name>A0ABS2TRD8_9ACTN</name>
<evidence type="ECO:0000313" key="1">
    <source>
        <dbReference type="EMBL" id="MBM9505647.1"/>
    </source>
</evidence>
<dbReference type="Pfam" id="PF22752">
    <property type="entry name" value="DUF488-N3i"/>
    <property type="match status" value="1"/>
</dbReference>
<proteinExistence type="predicted"/>
<comment type="caution">
    <text evidence="1">The sequence shown here is derived from an EMBL/GenBank/DDBJ whole genome shotgun (WGS) entry which is preliminary data.</text>
</comment>
<accession>A0ABS2TRD8</accession>
<dbReference type="RefSeq" id="WP_205357486.1">
    <property type="nucleotide sequence ID" value="NZ_JADKYB010000006.1"/>
</dbReference>
<evidence type="ECO:0000313" key="2">
    <source>
        <dbReference type="Proteomes" id="UP000749040"/>
    </source>
</evidence>